<evidence type="ECO:0000256" key="9">
    <source>
        <dbReference type="ARBA" id="ARBA00023004"/>
    </source>
</evidence>
<evidence type="ECO:0000256" key="8">
    <source>
        <dbReference type="ARBA" id="ARBA00023002"/>
    </source>
</evidence>
<evidence type="ECO:0000256" key="2">
    <source>
        <dbReference type="ARBA" id="ARBA00004167"/>
    </source>
</evidence>
<dbReference type="PANTHER" id="PTHR47955">
    <property type="entry name" value="CYTOCHROME P450 FAMILY 71 PROTEIN"/>
    <property type="match status" value="1"/>
</dbReference>
<dbReference type="Gene3D" id="1.10.630.10">
    <property type="entry name" value="Cytochrome P450"/>
    <property type="match status" value="1"/>
</dbReference>
<evidence type="ECO:0000313" key="13">
    <source>
        <dbReference type="Proteomes" id="UP000827889"/>
    </source>
</evidence>
<keyword evidence="7" id="KW-1133">Transmembrane helix</keyword>
<organism evidence="13 14">
    <name type="scientific">Rhodamnia argentea</name>
    <dbReference type="NCBI Taxonomy" id="178133"/>
    <lineage>
        <taxon>Eukaryota</taxon>
        <taxon>Viridiplantae</taxon>
        <taxon>Streptophyta</taxon>
        <taxon>Embryophyta</taxon>
        <taxon>Tracheophyta</taxon>
        <taxon>Spermatophyta</taxon>
        <taxon>Magnoliopsida</taxon>
        <taxon>eudicotyledons</taxon>
        <taxon>Gunneridae</taxon>
        <taxon>Pentapetalae</taxon>
        <taxon>rosids</taxon>
        <taxon>malvids</taxon>
        <taxon>Myrtales</taxon>
        <taxon>Myrtaceae</taxon>
        <taxon>Myrtoideae</taxon>
        <taxon>Myrteae</taxon>
        <taxon>Australasian group</taxon>
        <taxon>Rhodamnia</taxon>
    </lineage>
</organism>
<evidence type="ECO:0000256" key="1">
    <source>
        <dbReference type="ARBA" id="ARBA00001971"/>
    </source>
</evidence>
<reference evidence="14" key="2">
    <citation type="submission" date="2025-08" db="UniProtKB">
        <authorList>
            <consortium name="RefSeq"/>
        </authorList>
    </citation>
    <scope>IDENTIFICATION</scope>
    <source>
        <tissue evidence="14">Leaf</tissue>
    </source>
</reference>
<dbReference type="PANTHER" id="PTHR47955:SF22">
    <property type="entry name" value="CYTOCHROME P450 83B1-LIKE"/>
    <property type="match status" value="1"/>
</dbReference>
<keyword evidence="10 12" id="KW-0503">Monooxygenase</keyword>
<evidence type="ECO:0000256" key="11">
    <source>
        <dbReference type="ARBA" id="ARBA00023136"/>
    </source>
</evidence>
<dbReference type="Proteomes" id="UP000827889">
    <property type="component" value="Chromosome 2"/>
</dbReference>
<evidence type="ECO:0000256" key="6">
    <source>
        <dbReference type="ARBA" id="ARBA00022723"/>
    </source>
</evidence>
<dbReference type="InterPro" id="IPR017972">
    <property type="entry name" value="Cyt_P450_CS"/>
</dbReference>
<keyword evidence="5" id="KW-0812">Transmembrane</keyword>
<dbReference type="GeneID" id="115726513"/>
<comment type="subcellular location">
    <subcellularLocation>
        <location evidence="2">Membrane</location>
        <topology evidence="2">Single-pass membrane protein</topology>
    </subcellularLocation>
</comment>
<evidence type="ECO:0000256" key="7">
    <source>
        <dbReference type="ARBA" id="ARBA00022989"/>
    </source>
</evidence>
<dbReference type="InterPro" id="IPR001128">
    <property type="entry name" value="Cyt_P450"/>
</dbReference>
<comment type="similarity">
    <text evidence="3 12">Belongs to the cytochrome P450 family.</text>
</comment>
<protein>
    <submittedName>
        <fullName evidence="14">Cytochrome P450 71A1-like</fullName>
    </submittedName>
</protein>
<keyword evidence="8 12" id="KW-0560">Oxidoreductase</keyword>
<keyword evidence="6 12" id="KW-0479">Metal-binding</keyword>
<keyword evidence="9 12" id="KW-0408">Iron</keyword>
<sequence length="347" mass="38527">MVERISDAASASRTVDLSKTLLSLTASIICKIAFGRNHLVEPERRIDVLRTSGEARAVLGSFCFEDHFGWVGSIVDKVTGLSSKLQGVFVELDSFYGVLIQDHLDKEKEEEDPEDFIDVLLRMSEDRSGSVHVSRDHVKAVLMNIFIGATDTSAATLVWAMTALKKNLGVMSKAQREVRSSVGNKGFVDEDDLLGLPYLKAVVKETLRLYPPAPLLVPRETTQRCILSGYEIRPTKTPVYINAQAIGRDGECWESAEEFWPERFLGSNVDFRGQSFELMPFGGGRRVCPGVGLAAVTLELALADLLYSFDWELAEGMEEEDDVDIEAMPGLTMHKKIPLCLRPKIKN</sequence>
<dbReference type="RefSeq" id="XP_048130721.1">
    <property type="nucleotide sequence ID" value="XM_048274764.1"/>
</dbReference>
<comment type="cofactor">
    <cofactor evidence="1">
        <name>heme</name>
        <dbReference type="ChEBI" id="CHEBI:30413"/>
    </cofactor>
</comment>
<evidence type="ECO:0000256" key="10">
    <source>
        <dbReference type="ARBA" id="ARBA00023033"/>
    </source>
</evidence>
<dbReference type="PROSITE" id="PS00086">
    <property type="entry name" value="CYTOCHROME_P450"/>
    <property type="match status" value="1"/>
</dbReference>
<evidence type="ECO:0000256" key="4">
    <source>
        <dbReference type="ARBA" id="ARBA00022617"/>
    </source>
</evidence>
<dbReference type="Pfam" id="PF00067">
    <property type="entry name" value="p450"/>
    <property type="match status" value="1"/>
</dbReference>
<gene>
    <name evidence="14" type="primary">LOC115726513</name>
</gene>
<evidence type="ECO:0000256" key="12">
    <source>
        <dbReference type="RuleBase" id="RU000461"/>
    </source>
</evidence>
<evidence type="ECO:0000256" key="5">
    <source>
        <dbReference type="ARBA" id="ARBA00022692"/>
    </source>
</evidence>
<name>A0ABM3H288_9MYRT</name>
<dbReference type="PRINTS" id="PR00463">
    <property type="entry name" value="EP450I"/>
</dbReference>
<evidence type="ECO:0000313" key="14">
    <source>
        <dbReference type="RefSeq" id="XP_048130721.1"/>
    </source>
</evidence>
<dbReference type="InterPro" id="IPR036396">
    <property type="entry name" value="Cyt_P450_sf"/>
</dbReference>
<keyword evidence="11" id="KW-0472">Membrane</keyword>
<dbReference type="SUPFAM" id="SSF48264">
    <property type="entry name" value="Cytochrome P450"/>
    <property type="match status" value="1"/>
</dbReference>
<proteinExistence type="inferred from homology"/>
<keyword evidence="13" id="KW-1185">Reference proteome</keyword>
<dbReference type="PRINTS" id="PR00385">
    <property type="entry name" value="P450"/>
</dbReference>
<dbReference type="InterPro" id="IPR002401">
    <property type="entry name" value="Cyt_P450_E_grp-I"/>
</dbReference>
<accession>A0ABM3H288</accession>
<reference evidence="13" key="1">
    <citation type="submission" date="2025-05" db="UniProtKB">
        <authorList>
            <consortium name="RefSeq"/>
        </authorList>
    </citation>
    <scope>NUCLEOTIDE SEQUENCE [LARGE SCALE GENOMIC DNA]</scope>
</reference>
<evidence type="ECO:0000256" key="3">
    <source>
        <dbReference type="ARBA" id="ARBA00010617"/>
    </source>
</evidence>
<keyword evidence="4 12" id="KW-0349">Heme</keyword>